<dbReference type="Proteomes" id="UP001235939">
    <property type="component" value="Chromosome 14"/>
</dbReference>
<dbReference type="SUPFAM" id="SSF53098">
    <property type="entry name" value="Ribonuclease H-like"/>
    <property type="match status" value="1"/>
</dbReference>
<dbReference type="InterPro" id="IPR002156">
    <property type="entry name" value="RNaseH_domain"/>
</dbReference>
<evidence type="ECO:0000313" key="3">
    <source>
        <dbReference type="Proteomes" id="UP001235939"/>
    </source>
</evidence>
<sequence length="345" mass="38441">MKTLPLDLKILLLSATFSPPGTLPFKIERRPRLYTYPSPQSLPRICHSHLPPDNPDVTYFTDGSKTSTGVGAGIFRTSSLSLVPPFEASIPLSNHCSVLQAESFALLSALKDFFFSSTTSLRGNLLGLPLTSSIFARLTLSCQTTLHKLIDSRRVTLHWVRGHSGNFGNCRADALARSASAKTASPAQYKLASRRTLFNHLSKSFWDTWEEEFITTNPTIYKNLGISPRSLYSSHKHIIPDCAITTGLVTGHTWIGSFDKTKHIHAPTCNHCLSSPETISHIFFECPNLDPERSQLYTACLRTIGYIPLTLKDLFWKDKLWKFILRFAHVSGRFVPSNITASTST</sequence>
<dbReference type="Pfam" id="PF00075">
    <property type="entry name" value="RNase_H"/>
    <property type="match status" value="1"/>
</dbReference>
<dbReference type="InterPro" id="IPR036397">
    <property type="entry name" value="RNaseH_sf"/>
</dbReference>
<organism evidence="2 3">
    <name type="scientific">Cordylochernes scorpioides</name>
    <dbReference type="NCBI Taxonomy" id="51811"/>
    <lineage>
        <taxon>Eukaryota</taxon>
        <taxon>Metazoa</taxon>
        <taxon>Ecdysozoa</taxon>
        <taxon>Arthropoda</taxon>
        <taxon>Chelicerata</taxon>
        <taxon>Arachnida</taxon>
        <taxon>Pseudoscorpiones</taxon>
        <taxon>Cheliferoidea</taxon>
        <taxon>Chernetidae</taxon>
        <taxon>Cordylochernes</taxon>
    </lineage>
</organism>
<protein>
    <recommendedName>
        <fullName evidence="1">RNase H type-1 domain-containing protein</fullName>
    </recommendedName>
</protein>
<dbReference type="CDD" id="cd09276">
    <property type="entry name" value="Rnase_HI_RT_non_LTR"/>
    <property type="match status" value="1"/>
</dbReference>
<proteinExistence type="predicted"/>
<name>A0ABY6LA20_9ARAC</name>
<keyword evidence="3" id="KW-1185">Reference proteome</keyword>
<evidence type="ECO:0000313" key="2">
    <source>
        <dbReference type="EMBL" id="UYV76595.1"/>
    </source>
</evidence>
<accession>A0ABY6LA20</accession>
<dbReference type="InterPro" id="IPR012337">
    <property type="entry name" value="RNaseH-like_sf"/>
</dbReference>
<dbReference type="EMBL" id="CP092876">
    <property type="protein sequence ID" value="UYV76595.1"/>
    <property type="molecule type" value="Genomic_DNA"/>
</dbReference>
<dbReference type="PROSITE" id="PS50879">
    <property type="entry name" value="RNASE_H_1"/>
    <property type="match status" value="1"/>
</dbReference>
<feature type="domain" description="RNase H type-1" evidence="1">
    <location>
        <begin position="53"/>
        <end position="181"/>
    </location>
</feature>
<dbReference type="Gene3D" id="3.30.420.10">
    <property type="entry name" value="Ribonuclease H-like superfamily/Ribonuclease H"/>
    <property type="match status" value="1"/>
</dbReference>
<gene>
    <name evidence="2" type="ORF">LAZ67_14001357</name>
</gene>
<evidence type="ECO:0000259" key="1">
    <source>
        <dbReference type="PROSITE" id="PS50879"/>
    </source>
</evidence>
<reference evidence="2 3" key="1">
    <citation type="submission" date="2022-01" db="EMBL/GenBank/DDBJ databases">
        <title>A chromosomal length assembly of Cordylochernes scorpioides.</title>
        <authorList>
            <person name="Zeh D."/>
            <person name="Zeh J."/>
        </authorList>
    </citation>
    <scope>NUCLEOTIDE SEQUENCE [LARGE SCALE GENOMIC DNA]</scope>
    <source>
        <strain evidence="2">IN4F17</strain>
        <tissue evidence="2">Whole Body</tissue>
    </source>
</reference>